<dbReference type="OrthoDB" id="5289737at2"/>
<comment type="caution">
    <text evidence="3">The sequence shown here is derived from an EMBL/GenBank/DDBJ whole genome shotgun (WGS) entry which is preliminary data.</text>
</comment>
<evidence type="ECO:0000259" key="1">
    <source>
        <dbReference type="Pfam" id="PF01548"/>
    </source>
</evidence>
<keyword evidence="4" id="KW-1185">Reference proteome</keyword>
<dbReference type="NCBIfam" id="NF033542">
    <property type="entry name" value="transpos_IS110"/>
    <property type="match status" value="1"/>
</dbReference>
<dbReference type="PANTHER" id="PTHR33055">
    <property type="entry name" value="TRANSPOSASE FOR INSERTION SEQUENCE ELEMENT IS1111A"/>
    <property type="match status" value="1"/>
</dbReference>
<evidence type="ECO:0000313" key="4">
    <source>
        <dbReference type="Proteomes" id="UP000307874"/>
    </source>
</evidence>
<dbReference type="AlphaFoldDB" id="A0A5C4JUG1"/>
<protein>
    <submittedName>
        <fullName evidence="3">IS110 family transposase</fullName>
    </submittedName>
</protein>
<reference evidence="3 4" key="1">
    <citation type="submission" date="2019-06" db="EMBL/GenBank/DDBJ databases">
        <title>Martelella lutilitoris sp. nov., isolated from a tidal mudflat.</title>
        <authorList>
            <person name="Kim Y.-J."/>
        </authorList>
    </citation>
    <scope>NUCLEOTIDE SEQUENCE [LARGE SCALE GENOMIC DNA]</scope>
    <source>
        <strain evidence="3 4">GH2-6</strain>
    </source>
</reference>
<dbReference type="PANTHER" id="PTHR33055:SF3">
    <property type="entry name" value="PUTATIVE TRANSPOSASE FOR IS117-RELATED"/>
    <property type="match status" value="1"/>
</dbReference>
<dbReference type="InterPro" id="IPR047650">
    <property type="entry name" value="Transpos_IS110"/>
</dbReference>
<gene>
    <name evidence="3" type="ORF">FF124_07295</name>
</gene>
<dbReference type="GO" id="GO:0004803">
    <property type="term" value="F:transposase activity"/>
    <property type="evidence" value="ECO:0007669"/>
    <property type="project" value="InterPro"/>
</dbReference>
<sequence length="337" mass="36999">MKPTTVGLDLAKNVFHVHVADASGHTIDSKRLTRRELLPFFEALSPCLVGIEACATAHNWARQLQGIGHDVRLIPPGYIKPYVRRGAKNDASDAAAICEAVTRPNMRFVAIKSREDQAFLMLHRARGLLVRQRTMAACAFRAHLAEYGVIVAQGRHRVDALVAKLDEIRGDLPEHACFALDMLIGQLDALNHQIDSIDARLGEIHKSNTICRLLATIPGIGPITATAFAATIPDPSAFRSGREFAAWLGLTPRQNSSGGKNRLGGITKQGDRYLRHLLVLGARTVVRYPKARSRVDGPWIEALLERRRPMVVAVAVANKLARTIWAMLTTGEVLRTA</sequence>
<feature type="domain" description="Transposase IS110-like N-terminal" evidence="1">
    <location>
        <begin position="6"/>
        <end position="147"/>
    </location>
</feature>
<evidence type="ECO:0000259" key="2">
    <source>
        <dbReference type="Pfam" id="PF02371"/>
    </source>
</evidence>
<dbReference type="EMBL" id="VCLB01000003">
    <property type="protein sequence ID" value="TNB48912.1"/>
    <property type="molecule type" value="Genomic_DNA"/>
</dbReference>
<proteinExistence type="predicted"/>
<feature type="domain" description="Transposase IS116/IS110/IS902 C-terminal" evidence="2">
    <location>
        <begin position="211"/>
        <end position="290"/>
    </location>
</feature>
<dbReference type="InterPro" id="IPR003346">
    <property type="entry name" value="Transposase_20"/>
</dbReference>
<accession>A0A5C4JUG1</accession>
<dbReference type="GO" id="GO:0003677">
    <property type="term" value="F:DNA binding"/>
    <property type="evidence" value="ECO:0007669"/>
    <property type="project" value="InterPro"/>
</dbReference>
<dbReference type="Pfam" id="PF02371">
    <property type="entry name" value="Transposase_20"/>
    <property type="match status" value="1"/>
</dbReference>
<evidence type="ECO:0000313" key="3">
    <source>
        <dbReference type="EMBL" id="TNB48912.1"/>
    </source>
</evidence>
<dbReference type="Pfam" id="PF01548">
    <property type="entry name" value="DEDD_Tnp_IS110"/>
    <property type="match status" value="1"/>
</dbReference>
<name>A0A5C4JUG1_9HYPH</name>
<dbReference type="RefSeq" id="WP_138747812.1">
    <property type="nucleotide sequence ID" value="NZ_VCLB01000003.1"/>
</dbReference>
<dbReference type="Proteomes" id="UP000307874">
    <property type="component" value="Unassembled WGS sequence"/>
</dbReference>
<dbReference type="GO" id="GO:0006313">
    <property type="term" value="P:DNA transposition"/>
    <property type="evidence" value="ECO:0007669"/>
    <property type="project" value="InterPro"/>
</dbReference>
<dbReference type="InterPro" id="IPR002525">
    <property type="entry name" value="Transp_IS110-like_N"/>
</dbReference>
<organism evidence="3 4">
    <name type="scientific">Martelella lutilitoris</name>
    <dbReference type="NCBI Taxonomy" id="2583532"/>
    <lineage>
        <taxon>Bacteria</taxon>
        <taxon>Pseudomonadati</taxon>
        <taxon>Pseudomonadota</taxon>
        <taxon>Alphaproteobacteria</taxon>
        <taxon>Hyphomicrobiales</taxon>
        <taxon>Aurantimonadaceae</taxon>
        <taxon>Martelella</taxon>
    </lineage>
</organism>